<comment type="caution">
    <text evidence="1">The sequence shown here is derived from an EMBL/GenBank/DDBJ whole genome shotgun (WGS) entry which is preliminary data.</text>
</comment>
<gene>
    <name evidence="1" type="ORF">UR35_C0002G0103</name>
</gene>
<evidence type="ECO:0008006" key="3">
    <source>
        <dbReference type="Google" id="ProtNLM"/>
    </source>
</evidence>
<name>A0A0G0C295_9BACT</name>
<proteinExistence type="predicted"/>
<dbReference type="SUPFAM" id="SSF89447">
    <property type="entry name" value="AbrB/MazE/MraZ-like"/>
    <property type="match status" value="1"/>
</dbReference>
<sequence>MNYLATITSKRQFTIPSNLFKIVNYKPQQRLLINVVDADAGLITIKPMSQLVEDMAGSVPVTSEYKNLSLNKMVEKAKDDYYKNTI</sequence>
<reference evidence="1 2" key="1">
    <citation type="journal article" date="2015" name="Nature">
        <title>rRNA introns, odd ribosomes, and small enigmatic genomes across a large radiation of phyla.</title>
        <authorList>
            <person name="Brown C.T."/>
            <person name="Hug L.A."/>
            <person name="Thomas B.C."/>
            <person name="Sharon I."/>
            <person name="Castelle C.J."/>
            <person name="Singh A."/>
            <person name="Wilkins M.J."/>
            <person name="Williams K.H."/>
            <person name="Banfield J.F."/>
        </authorList>
    </citation>
    <scope>NUCLEOTIDE SEQUENCE [LARGE SCALE GENOMIC DNA]</scope>
</reference>
<accession>A0A0G0C295</accession>
<protein>
    <recommendedName>
        <fullName evidence="3">SpoVT-AbrB domain-containing protein</fullName>
    </recommendedName>
</protein>
<dbReference type="AlphaFoldDB" id="A0A0G0C295"/>
<organism evidence="1 2">
    <name type="scientific">Candidatus Woesebacteria bacterium GW2011_GWB1_33_22</name>
    <dbReference type="NCBI Taxonomy" id="1618566"/>
    <lineage>
        <taxon>Bacteria</taxon>
        <taxon>Candidatus Woeseibacteriota</taxon>
    </lineage>
</organism>
<evidence type="ECO:0000313" key="1">
    <source>
        <dbReference type="EMBL" id="KKP45270.1"/>
    </source>
</evidence>
<dbReference type="EMBL" id="LBOW01000002">
    <property type="protein sequence ID" value="KKP45270.1"/>
    <property type="molecule type" value="Genomic_DNA"/>
</dbReference>
<dbReference type="InterPro" id="IPR037914">
    <property type="entry name" value="SpoVT-AbrB_sf"/>
</dbReference>
<evidence type="ECO:0000313" key="2">
    <source>
        <dbReference type="Proteomes" id="UP000034778"/>
    </source>
</evidence>
<dbReference type="STRING" id="1618566.UR35_C0002G0103"/>
<dbReference type="Proteomes" id="UP000034778">
    <property type="component" value="Unassembled WGS sequence"/>
</dbReference>